<organism evidence="1 2">
    <name type="scientific">Agrocybe pediades</name>
    <dbReference type="NCBI Taxonomy" id="84607"/>
    <lineage>
        <taxon>Eukaryota</taxon>
        <taxon>Fungi</taxon>
        <taxon>Dikarya</taxon>
        <taxon>Basidiomycota</taxon>
        <taxon>Agaricomycotina</taxon>
        <taxon>Agaricomycetes</taxon>
        <taxon>Agaricomycetidae</taxon>
        <taxon>Agaricales</taxon>
        <taxon>Agaricineae</taxon>
        <taxon>Strophariaceae</taxon>
        <taxon>Agrocybe</taxon>
    </lineage>
</organism>
<evidence type="ECO:0008006" key="3">
    <source>
        <dbReference type="Google" id="ProtNLM"/>
    </source>
</evidence>
<sequence>MDVPVARGPHGLANQHTSIARLDEDVLFKIFLDNTDFHHDQRLTTARQNSQVCRYWRSVILRSPLIWARLIDLSGRGSTPAWIGEVMSRAALGPIWIKGPIKFPELLLPFIQDNWERVERLDVTDVPDYQIGYWDALFKFPAPNLKEFSFVYYESPNQYEASGVLDPAAQIVQRGILWFPPGTIFNDAASPLKKFGLYRRSRGREHLNLGHTLDMPMTWLSNLRTLSVRWTLDTNGLLALLSSTPFLEDLEMCGFNTACSSSQKSINLPRLISICFEECTQSFTATFLESVVPCSGCCLFIPIPNARIYEPQFSGHRLLTPVTAYIEGYFFKHGPRSVSLSFPYESFFSMKDYSVSSRSRKLSIIVDTQLHGDIVQSLLDSPCFHCVRELNLYSWRASPMRSLLGFASVTTLITGSESLNLMTQRASSEPILPRLQLVKIAEGEGTGFTYETLLPRFPECVHLFLQQRRDAGLHIDITLDLSALQPKDLLYDLENLEEFRGLWVRWRTSTFDPEGSKKIYVCGSGHPEQLCFEKERSTEGYVHPAFAQCGRRIYVQGWSGEIV</sequence>
<accession>A0A8H4VKQ6</accession>
<keyword evidence="2" id="KW-1185">Reference proteome</keyword>
<gene>
    <name evidence="1" type="ORF">D9613_010882</name>
</gene>
<comment type="caution">
    <text evidence="1">The sequence shown here is derived from an EMBL/GenBank/DDBJ whole genome shotgun (WGS) entry which is preliminary data.</text>
</comment>
<evidence type="ECO:0000313" key="1">
    <source>
        <dbReference type="EMBL" id="KAF4613197.1"/>
    </source>
</evidence>
<name>A0A8H4VKQ6_9AGAR</name>
<proteinExistence type="predicted"/>
<dbReference type="AlphaFoldDB" id="A0A8H4VKQ6"/>
<reference evidence="1 2" key="1">
    <citation type="submission" date="2019-12" db="EMBL/GenBank/DDBJ databases">
        <authorList>
            <person name="Floudas D."/>
            <person name="Bentzer J."/>
            <person name="Ahren D."/>
            <person name="Johansson T."/>
            <person name="Persson P."/>
            <person name="Tunlid A."/>
        </authorList>
    </citation>
    <scope>NUCLEOTIDE SEQUENCE [LARGE SCALE GENOMIC DNA]</scope>
    <source>
        <strain evidence="1 2">CBS 102.39</strain>
    </source>
</reference>
<protein>
    <recommendedName>
        <fullName evidence="3">F-box domain-containing protein</fullName>
    </recommendedName>
</protein>
<dbReference type="Proteomes" id="UP000521872">
    <property type="component" value="Unassembled WGS sequence"/>
</dbReference>
<dbReference type="EMBL" id="JAACJL010000046">
    <property type="protein sequence ID" value="KAF4613197.1"/>
    <property type="molecule type" value="Genomic_DNA"/>
</dbReference>
<evidence type="ECO:0000313" key="2">
    <source>
        <dbReference type="Proteomes" id="UP000521872"/>
    </source>
</evidence>